<dbReference type="InterPro" id="IPR002645">
    <property type="entry name" value="STAS_dom"/>
</dbReference>
<dbReference type="Gene3D" id="3.30.750.24">
    <property type="entry name" value="STAS domain"/>
    <property type="match status" value="1"/>
</dbReference>
<evidence type="ECO:0000259" key="1">
    <source>
        <dbReference type="PROSITE" id="PS50801"/>
    </source>
</evidence>
<dbReference type="CDD" id="cd07043">
    <property type="entry name" value="STAS_anti-anti-sigma_factors"/>
    <property type="match status" value="1"/>
</dbReference>
<gene>
    <name evidence="2" type="ORF">A3J48_01855</name>
</gene>
<feature type="domain" description="STAS" evidence="1">
    <location>
        <begin position="22"/>
        <end position="121"/>
    </location>
</feature>
<dbReference type="AlphaFoldDB" id="A0A1F5P9Y2"/>
<dbReference type="Proteomes" id="UP000176786">
    <property type="component" value="Unassembled WGS sequence"/>
</dbReference>
<dbReference type="PROSITE" id="PS50801">
    <property type="entry name" value="STAS"/>
    <property type="match status" value="1"/>
</dbReference>
<evidence type="ECO:0000313" key="2">
    <source>
        <dbReference type="EMBL" id="OGE86665.1"/>
    </source>
</evidence>
<dbReference type="EMBL" id="MFES01000001">
    <property type="protein sequence ID" value="OGE86665.1"/>
    <property type="molecule type" value="Genomic_DNA"/>
</dbReference>
<evidence type="ECO:0000313" key="3">
    <source>
        <dbReference type="Proteomes" id="UP000176786"/>
    </source>
</evidence>
<dbReference type="STRING" id="1817832.A3J48_01855"/>
<reference evidence="2 3" key="1">
    <citation type="journal article" date="2016" name="Nat. Commun.">
        <title>Thousands of microbial genomes shed light on interconnected biogeochemical processes in an aquifer system.</title>
        <authorList>
            <person name="Anantharaman K."/>
            <person name="Brown C.T."/>
            <person name="Hug L.A."/>
            <person name="Sharon I."/>
            <person name="Castelle C.J."/>
            <person name="Probst A.J."/>
            <person name="Thomas B.C."/>
            <person name="Singh A."/>
            <person name="Wilkins M.J."/>
            <person name="Karaoz U."/>
            <person name="Brodie E.L."/>
            <person name="Williams K.H."/>
            <person name="Hubbard S.S."/>
            <person name="Banfield J.F."/>
        </authorList>
    </citation>
    <scope>NUCLEOTIDE SEQUENCE [LARGE SCALE GENOMIC DNA]</scope>
</reference>
<organism evidence="2 3">
    <name type="scientific">Candidatus Doudnabacteria bacterium RIFCSPHIGHO2_02_FULL_46_11</name>
    <dbReference type="NCBI Taxonomy" id="1817832"/>
    <lineage>
        <taxon>Bacteria</taxon>
        <taxon>Candidatus Doudnaibacteriota</taxon>
    </lineage>
</organism>
<proteinExistence type="predicted"/>
<sequence length="121" mass="13292">MALQCAILGLTSSPKEAQMAEQSIVVLLENGEYRLALYRHIDRTAAAPVRQKMDAFLESDFALIVFDLGQTDTIDGPGVEALGRACARALEAGRQVRIANLHPRLRRQLEKTNIAAHLTPL</sequence>
<name>A0A1F5P9Y2_9BACT</name>
<dbReference type="SUPFAM" id="SSF52091">
    <property type="entry name" value="SpoIIaa-like"/>
    <property type="match status" value="1"/>
</dbReference>
<dbReference type="Pfam" id="PF01740">
    <property type="entry name" value="STAS"/>
    <property type="match status" value="1"/>
</dbReference>
<comment type="caution">
    <text evidence="2">The sequence shown here is derived from an EMBL/GenBank/DDBJ whole genome shotgun (WGS) entry which is preliminary data.</text>
</comment>
<accession>A0A1F5P9Y2</accession>
<protein>
    <recommendedName>
        <fullName evidence="1">STAS domain-containing protein</fullName>
    </recommendedName>
</protein>
<dbReference type="InterPro" id="IPR036513">
    <property type="entry name" value="STAS_dom_sf"/>
</dbReference>